<protein>
    <submittedName>
        <fullName evidence="1">Uncharacterized protein</fullName>
    </submittedName>
</protein>
<dbReference type="AlphaFoldDB" id="A0A484K5N9"/>
<evidence type="ECO:0000313" key="1">
    <source>
        <dbReference type="EMBL" id="VFQ59044.1"/>
    </source>
</evidence>
<name>A0A484K5N9_9ASTE</name>
<dbReference type="Proteomes" id="UP000595140">
    <property type="component" value="Unassembled WGS sequence"/>
</dbReference>
<reference evidence="1 2" key="1">
    <citation type="submission" date="2018-04" db="EMBL/GenBank/DDBJ databases">
        <authorList>
            <person name="Vogel A."/>
        </authorList>
    </citation>
    <scope>NUCLEOTIDE SEQUENCE [LARGE SCALE GENOMIC DNA]</scope>
</reference>
<evidence type="ECO:0000313" key="2">
    <source>
        <dbReference type="Proteomes" id="UP000595140"/>
    </source>
</evidence>
<dbReference type="EMBL" id="OOIL02000002">
    <property type="protein sequence ID" value="VFQ59044.1"/>
    <property type="molecule type" value="Genomic_DNA"/>
</dbReference>
<proteinExistence type="predicted"/>
<sequence>MAGWLFALAIMARDEMSKSEAASQVYAKRCPYVQARAYYAQAQAAIQAMRTKTQGKYRSPVAAPTSLPCQS</sequence>
<keyword evidence="2" id="KW-1185">Reference proteome</keyword>
<accession>A0A484K5N9</accession>
<gene>
    <name evidence="1" type="ORF">CCAM_LOCUS820</name>
</gene>
<organism evidence="1 2">
    <name type="scientific">Cuscuta campestris</name>
    <dbReference type="NCBI Taxonomy" id="132261"/>
    <lineage>
        <taxon>Eukaryota</taxon>
        <taxon>Viridiplantae</taxon>
        <taxon>Streptophyta</taxon>
        <taxon>Embryophyta</taxon>
        <taxon>Tracheophyta</taxon>
        <taxon>Spermatophyta</taxon>
        <taxon>Magnoliopsida</taxon>
        <taxon>eudicotyledons</taxon>
        <taxon>Gunneridae</taxon>
        <taxon>Pentapetalae</taxon>
        <taxon>asterids</taxon>
        <taxon>lamiids</taxon>
        <taxon>Solanales</taxon>
        <taxon>Convolvulaceae</taxon>
        <taxon>Cuscuteae</taxon>
        <taxon>Cuscuta</taxon>
        <taxon>Cuscuta subgen. Grammica</taxon>
        <taxon>Cuscuta sect. Cleistogrammica</taxon>
    </lineage>
</organism>